<keyword evidence="2" id="KW-1185">Reference proteome</keyword>
<evidence type="ECO:0000313" key="2">
    <source>
        <dbReference type="Proteomes" id="UP000825729"/>
    </source>
</evidence>
<dbReference type="Proteomes" id="UP000825729">
    <property type="component" value="Unassembled WGS sequence"/>
</dbReference>
<dbReference type="AlphaFoldDB" id="A0AAV7DSU2"/>
<reference evidence="1 2" key="1">
    <citation type="submission" date="2021-07" db="EMBL/GenBank/DDBJ databases">
        <title>The Aristolochia fimbriata genome: insights into angiosperm evolution, floral development and chemical biosynthesis.</title>
        <authorList>
            <person name="Jiao Y."/>
        </authorList>
    </citation>
    <scope>NUCLEOTIDE SEQUENCE [LARGE SCALE GENOMIC DNA]</scope>
    <source>
        <strain evidence="1">IBCAS-2021</strain>
        <tissue evidence="1">Leaf</tissue>
    </source>
</reference>
<comment type="caution">
    <text evidence="1">The sequence shown here is derived from an EMBL/GenBank/DDBJ whole genome shotgun (WGS) entry which is preliminary data.</text>
</comment>
<dbReference type="EMBL" id="JAINDJ010000008">
    <property type="protein sequence ID" value="KAG9439333.1"/>
    <property type="molecule type" value="Genomic_DNA"/>
</dbReference>
<gene>
    <name evidence="1" type="ORF">H6P81_019498</name>
</gene>
<protein>
    <submittedName>
        <fullName evidence="1">Uncharacterized protein</fullName>
    </submittedName>
</protein>
<evidence type="ECO:0000313" key="1">
    <source>
        <dbReference type="EMBL" id="KAG9439333.1"/>
    </source>
</evidence>
<name>A0AAV7DSU2_ARIFI</name>
<organism evidence="1 2">
    <name type="scientific">Aristolochia fimbriata</name>
    <name type="common">White veined hardy Dutchman's pipe vine</name>
    <dbReference type="NCBI Taxonomy" id="158543"/>
    <lineage>
        <taxon>Eukaryota</taxon>
        <taxon>Viridiplantae</taxon>
        <taxon>Streptophyta</taxon>
        <taxon>Embryophyta</taxon>
        <taxon>Tracheophyta</taxon>
        <taxon>Spermatophyta</taxon>
        <taxon>Magnoliopsida</taxon>
        <taxon>Magnoliidae</taxon>
        <taxon>Piperales</taxon>
        <taxon>Aristolochiaceae</taxon>
        <taxon>Aristolochia</taxon>
    </lineage>
</organism>
<proteinExistence type="predicted"/>
<accession>A0AAV7DSU2</accession>
<sequence length="89" mass="9981">MSTKRMSDEPQLARPSQILHYGTVLLDDNIDSNINGGGGKAWYVVLINWPYQVGKEGDHEQLIRRLPPLEEHHKGDACLGLRALIDDTC</sequence>